<proteinExistence type="predicted"/>
<dbReference type="RefSeq" id="WP_256716439.1">
    <property type="nucleotide sequence ID" value="NZ_MPTD01000035.1"/>
</dbReference>
<evidence type="ECO:0000313" key="2">
    <source>
        <dbReference type="Proteomes" id="UP000187313"/>
    </source>
</evidence>
<dbReference type="Proteomes" id="UP000187313">
    <property type="component" value="Unassembled WGS sequence"/>
</dbReference>
<evidence type="ECO:0008006" key="3">
    <source>
        <dbReference type="Google" id="ProtNLM"/>
    </source>
</evidence>
<organism evidence="1 2">
    <name type="scientific">Paenibacillus odorifer</name>
    <dbReference type="NCBI Taxonomy" id="189426"/>
    <lineage>
        <taxon>Bacteria</taxon>
        <taxon>Bacillati</taxon>
        <taxon>Bacillota</taxon>
        <taxon>Bacilli</taxon>
        <taxon>Bacillales</taxon>
        <taxon>Paenibacillaceae</taxon>
        <taxon>Paenibacillus</taxon>
    </lineage>
</organism>
<dbReference type="EMBL" id="MPTD01000035">
    <property type="protein sequence ID" value="OMD44950.1"/>
    <property type="molecule type" value="Genomic_DNA"/>
</dbReference>
<accession>A0ABX3H3E8</accession>
<evidence type="ECO:0000313" key="1">
    <source>
        <dbReference type="EMBL" id="OMD44950.1"/>
    </source>
</evidence>
<reference evidence="1 2" key="1">
    <citation type="submission" date="2016-10" db="EMBL/GenBank/DDBJ databases">
        <title>Paenibacillus species isolates.</title>
        <authorList>
            <person name="Beno S.M."/>
        </authorList>
    </citation>
    <scope>NUCLEOTIDE SEQUENCE [LARGE SCALE GENOMIC DNA]</scope>
    <source>
        <strain evidence="1 2">FSL R5-0923</strain>
    </source>
</reference>
<protein>
    <recommendedName>
        <fullName evidence="3">Pre-toxin TG domain-containing protein</fullName>
    </recommendedName>
</protein>
<sequence length="751" mass="81661">MALTKLTFNVDEVERLQTKIKQVSQDTNRLYLQLKGQASNWSGIPLGSNQMKAQVLVNELMVEAEKLEDIIRLAVKGIQGVQDENKRQTKQLIQQFGTLGGMFGRLGGGGVIGQFSIPTYAQKVVTNLITSVAALMGRDELNRDPMVQKLQATVTNSGLGTIDSIAAQSKLKDIYLARDQIAKAQTAYEVYQAFKNKTQMDAMHKLAEDARKKLESLGVDAVQYQAGKDLGAYFKQPAVKACDYDPSITTSSVPLMEKEEYAFLLRMAVVEGPKGEWAKQQLELMKPQATIGPVDPYNAVSEADILNRDDPKVIERLKGTYWFKLSVEEQDRRFAEVKAYYEKQGKEAADKNRLLGSGVGNQTLANILVGGSNMVVHAIDTASFGMAGTVTDWIMGPEPEGYVDPLDNQYGKKAGQFLGTVVSIGLPVKYLNAIKTGGAVGKFSPTLLRSMVAGAVSGTVGEAFDAFNDYRGDGKQNLGERITAVGINTVIAGAGDALITVGSKLAASAVRFVSGKLPTKATQIENGVKGAVSDAGGFNKGNLKDISGFTNEINSLLSKHNISLGEFNDLRLKDVSLLSNSEKIMMKSIRESIPMPDNTTIMQKVIPNEDISKYLEGTYSQVGGYITKASDVTQLEDYMNIYKSLRLDYTDTKFNAATDEVLGVIRFKTPESSNIKIPYSNEMGGIVSEPQPFTGNGFTKATNGQSIPEYKCDGYLSLFDGAELYTVSKKGSEVLLATYDVILGQFIKVNP</sequence>
<keyword evidence="2" id="KW-1185">Reference proteome</keyword>
<name>A0ABX3H3E8_9BACL</name>
<gene>
    <name evidence="1" type="ORF">BSK51_29855</name>
</gene>
<comment type="caution">
    <text evidence="1">The sequence shown here is derived from an EMBL/GenBank/DDBJ whole genome shotgun (WGS) entry which is preliminary data.</text>
</comment>